<dbReference type="Proteomes" id="UP001589862">
    <property type="component" value="Unassembled WGS sequence"/>
</dbReference>
<keyword evidence="1" id="KW-0560">Oxidoreductase</keyword>
<sequence>MQHNIVTQIQEAWSAAWDQGNFSNFDKLVAPDYSREGANSEQEMSYEDLKQEIRIIREAFPDLKTSIEKILVDADSVAVFWKSSGTFSKPLNDVPPTGRRVETAGTNLMTIQDGMIVKEKVTWDAGELLADLGVNSLRAAFELDQQDTGTQSDDSRFYDHVRSFNRQFVTGVTVVTTLDGDVPRGLAVNSYASVSFDPPLVIVCVQKSSSTYPSMFKSDHIGINILATDQSDVLASFASKSKNKFEGVDWEHGPKGSPLLSQAAAALEVEVVERVQVKTHTLFIGKVTHANSTDKTPIVYKAGKFYDGGRLEPLPEFAD</sequence>
<dbReference type="InterPro" id="IPR002563">
    <property type="entry name" value="Flavin_Rdtase-like_dom"/>
</dbReference>
<reference evidence="3 4" key="1">
    <citation type="submission" date="2024-09" db="EMBL/GenBank/DDBJ databases">
        <authorList>
            <person name="Sun Q."/>
            <person name="Mori K."/>
        </authorList>
    </citation>
    <scope>NUCLEOTIDE SEQUENCE [LARGE SCALE GENOMIC DNA]</scope>
    <source>
        <strain evidence="3 4">NCAIM B.02604</strain>
    </source>
</reference>
<evidence type="ECO:0000259" key="2">
    <source>
        <dbReference type="SMART" id="SM00903"/>
    </source>
</evidence>
<dbReference type="Pfam" id="PF01613">
    <property type="entry name" value="Flavin_Reduct"/>
    <property type="match status" value="1"/>
</dbReference>
<dbReference type="InterPro" id="IPR050268">
    <property type="entry name" value="NADH-dep_flavin_reductase"/>
</dbReference>
<dbReference type="Gene3D" id="3.10.450.50">
    <property type="match status" value="1"/>
</dbReference>
<evidence type="ECO:0000256" key="1">
    <source>
        <dbReference type="ARBA" id="ARBA00023002"/>
    </source>
</evidence>
<organism evidence="3 4">
    <name type="scientific">Micrococcoides hystricis</name>
    <dbReference type="NCBI Taxonomy" id="1572761"/>
    <lineage>
        <taxon>Bacteria</taxon>
        <taxon>Bacillati</taxon>
        <taxon>Actinomycetota</taxon>
        <taxon>Actinomycetes</taxon>
        <taxon>Micrococcales</taxon>
        <taxon>Micrococcaceae</taxon>
        <taxon>Micrococcoides</taxon>
    </lineage>
</organism>
<name>A0ABV6PA53_9MICC</name>
<dbReference type="PANTHER" id="PTHR30466">
    <property type="entry name" value="FLAVIN REDUCTASE"/>
    <property type="match status" value="1"/>
</dbReference>
<evidence type="ECO:0000313" key="4">
    <source>
        <dbReference type="Proteomes" id="UP001589862"/>
    </source>
</evidence>
<dbReference type="PANTHER" id="PTHR30466:SF1">
    <property type="entry name" value="FMN REDUCTASE (NADH) RUTF"/>
    <property type="match status" value="1"/>
</dbReference>
<comment type="caution">
    <text evidence="3">The sequence shown here is derived from an EMBL/GenBank/DDBJ whole genome shotgun (WGS) entry which is preliminary data.</text>
</comment>
<dbReference type="InterPro" id="IPR012349">
    <property type="entry name" value="Split_barrel_FMN-bd"/>
</dbReference>
<proteinExistence type="predicted"/>
<dbReference type="SUPFAM" id="SSF54427">
    <property type="entry name" value="NTF2-like"/>
    <property type="match status" value="1"/>
</dbReference>
<dbReference type="SUPFAM" id="SSF50475">
    <property type="entry name" value="FMN-binding split barrel"/>
    <property type="match status" value="1"/>
</dbReference>
<dbReference type="Gene3D" id="2.30.110.10">
    <property type="entry name" value="Electron Transport, Fmn-binding Protein, Chain A"/>
    <property type="match status" value="1"/>
</dbReference>
<protein>
    <submittedName>
        <fullName evidence="3">Flavin reductase</fullName>
    </submittedName>
</protein>
<dbReference type="EMBL" id="JBHLUB010000028">
    <property type="protein sequence ID" value="MFC0581990.1"/>
    <property type="molecule type" value="Genomic_DNA"/>
</dbReference>
<dbReference type="InterPro" id="IPR032710">
    <property type="entry name" value="NTF2-like_dom_sf"/>
</dbReference>
<dbReference type="RefSeq" id="WP_377458822.1">
    <property type="nucleotide sequence ID" value="NZ_JBHLUB010000028.1"/>
</dbReference>
<dbReference type="InterPro" id="IPR009959">
    <property type="entry name" value="Cyclase_SnoaL-like"/>
</dbReference>
<gene>
    <name evidence="3" type="ORF">ACFFFR_06290</name>
</gene>
<feature type="domain" description="Flavin reductase like" evidence="2">
    <location>
        <begin position="165"/>
        <end position="307"/>
    </location>
</feature>
<dbReference type="Pfam" id="PF07366">
    <property type="entry name" value="SnoaL"/>
    <property type="match status" value="1"/>
</dbReference>
<accession>A0ABV6PA53</accession>
<keyword evidence="4" id="KW-1185">Reference proteome</keyword>
<evidence type="ECO:0000313" key="3">
    <source>
        <dbReference type="EMBL" id="MFC0581990.1"/>
    </source>
</evidence>
<dbReference type="SMART" id="SM00903">
    <property type="entry name" value="Flavin_Reduct"/>
    <property type="match status" value="1"/>
</dbReference>